<dbReference type="CDD" id="cd00130">
    <property type="entry name" value="PAS"/>
    <property type="match status" value="2"/>
</dbReference>
<feature type="domain" description="PAC" evidence="21">
    <location>
        <begin position="333"/>
        <end position="385"/>
    </location>
</feature>
<name>A0A7W8DK31_9BACT</name>
<evidence type="ECO:0000256" key="8">
    <source>
        <dbReference type="ARBA" id="ARBA00022692"/>
    </source>
</evidence>
<organism evidence="22 23">
    <name type="scientific">Prosthecobacter vanneervenii</name>
    <dbReference type="NCBI Taxonomy" id="48466"/>
    <lineage>
        <taxon>Bacteria</taxon>
        <taxon>Pseudomonadati</taxon>
        <taxon>Verrucomicrobiota</taxon>
        <taxon>Verrucomicrobiia</taxon>
        <taxon>Verrucomicrobiales</taxon>
        <taxon>Verrucomicrobiaceae</taxon>
        <taxon>Prosthecobacter</taxon>
    </lineage>
</organism>
<dbReference type="SUPFAM" id="SSF55874">
    <property type="entry name" value="ATPase domain of HSP90 chaperone/DNA topoisomerase II/histidine kinase"/>
    <property type="match status" value="1"/>
</dbReference>
<evidence type="ECO:0000313" key="22">
    <source>
        <dbReference type="EMBL" id="MBB5032702.1"/>
    </source>
</evidence>
<dbReference type="InterPro" id="IPR011006">
    <property type="entry name" value="CheY-like_superfamily"/>
</dbReference>
<feature type="domain" description="PAC" evidence="21">
    <location>
        <begin position="213"/>
        <end position="265"/>
    </location>
</feature>
<dbReference type="PANTHER" id="PTHR43065">
    <property type="entry name" value="SENSOR HISTIDINE KINASE"/>
    <property type="match status" value="1"/>
</dbReference>
<dbReference type="PROSITE" id="PS50113">
    <property type="entry name" value="PAC"/>
    <property type="match status" value="2"/>
</dbReference>
<comment type="subcellular location">
    <subcellularLocation>
        <location evidence="2">Cell inner membrane</location>
        <topology evidence="2">Multi-pass membrane protein</topology>
    </subcellularLocation>
</comment>
<feature type="domain" description="Response regulatory" evidence="19">
    <location>
        <begin position="6"/>
        <end position="120"/>
    </location>
</feature>
<evidence type="ECO:0000256" key="4">
    <source>
        <dbReference type="ARBA" id="ARBA00022475"/>
    </source>
</evidence>
<evidence type="ECO:0000256" key="6">
    <source>
        <dbReference type="ARBA" id="ARBA00022553"/>
    </source>
</evidence>
<protein>
    <recommendedName>
        <fullName evidence="3">histidine kinase</fullName>
        <ecNumber evidence="3">2.7.13.3</ecNumber>
    </recommendedName>
</protein>
<feature type="domain" description="Histidine kinase" evidence="18">
    <location>
        <begin position="398"/>
        <end position="620"/>
    </location>
</feature>
<evidence type="ECO:0000256" key="9">
    <source>
        <dbReference type="ARBA" id="ARBA00022737"/>
    </source>
</evidence>
<feature type="modified residue" description="4-aspartylphosphate" evidence="16">
    <location>
        <position position="692"/>
    </location>
</feature>
<dbReference type="InterPro" id="IPR035965">
    <property type="entry name" value="PAS-like_dom_sf"/>
</dbReference>
<evidence type="ECO:0000256" key="5">
    <source>
        <dbReference type="ARBA" id="ARBA00022519"/>
    </source>
</evidence>
<dbReference type="PROSITE" id="PS50109">
    <property type="entry name" value="HIS_KIN"/>
    <property type="match status" value="1"/>
</dbReference>
<comment type="caution">
    <text evidence="22">The sequence shown here is derived from an EMBL/GenBank/DDBJ whole genome shotgun (WGS) entry which is preliminary data.</text>
</comment>
<dbReference type="InterPro" id="IPR013656">
    <property type="entry name" value="PAS_4"/>
</dbReference>
<evidence type="ECO:0000256" key="11">
    <source>
        <dbReference type="ARBA" id="ARBA00022777"/>
    </source>
</evidence>
<keyword evidence="10" id="KW-0547">Nucleotide-binding</keyword>
<dbReference type="SMART" id="SM00388">
    <property type="entry name" value="HisKA"/>
    <property type="match status" value="1"/>
</dbReference>
<dbReference type="CDD" id="cd00082">
    <property type="entry name" value="HisKA"/>
    <property type="match status" value="1"/>
</dbReference>
<sequence length="762" mass="84910">MNPKLRVLILEDNLADVELLIRELRRDFQLEWACADDAQNFLAALSTNPEIILSDYNMPTFDAPQALELLLQSGRDIPFIIVSGTVGEEQAVECMRRGAADYLLKDRLTRLGSSIKHTLEQSRLRQEQTRMQERLRQSEERFREMAENIQEVFWSADARLGSVLYVSSAYEVIWGRSRESLYTAPLSWMDSIHQDDRERVRLAQTSKQTAGKYDEIYRIIRPDGTMRWIRARAFPVRDATGVALRIVGVAQDITESKLTHDRLRQQASLLDKAKDAILVRDLQNRVIYWNEGATRLYGWTAKEAVGRLVMDLLYRSPAQLQAAMQNVMVHGEWAGELQHLTKDGKTVLVESHWTLVRDDDGRPIGIFSINTDITEKKRLEQQFLRAQRLENIGTLASGIAHDLNNVLSPILMSIDLLKMACQDERSQCMLSTIDASARRGADMVRQILSFARGSESQHTQIDLRQIIHDIGHLIRETFPKNIQSVAEVAEISRPVLGNQTQIHQVLLNLCVNARDAMPSGGRLSIATTEIMADEALVAKHGGKKSGPYVLIEVADTGTGMPPEVVEKIFDPFYTTKEIGKGTGLGLSTVLSIIKSHGGMLEVRSVQGMGTTFAIYLPLELVPAGGKAAESLEPAPHGKGELILVVDDEQAVRTITQQTLEVFGYRVLVAADGAQALALYLEHRDEVAAVITDLMMPVMSGETTVQLLRRINPEVKIIACSGVAKEGSIEHLQRLGINQVLSKPFTTPEILHALNQVLSAQAA</sequence>
<dbReference type="InterPro" id="IPR000014">
    <property type="entry name" value="PAS"/>
</dbReference>
<keyword evidence="4" id="KW-1003">Cell membrane</keyword>
<dbReference type="Pfam" id="PF00512">
    <property type="entry name" value="HisKA"/>
    <property type="match status" value="1"/>
</dbReference>
<dbReference type="InterPro" id="IPR036097">
    <property type="entry name" value="HisK_dim/P_sf"/>
</dbReference>
<proteinExistence type="predicted"/>
<dbReference type="PANTHER" id="PTHR43065:SF46">
    <property type="entry name" value="C4-DICARBOXYLATE TRANSPORT SENSOR PROTEIN DCTB"/>
    <property type="match status" value="1"/>
</dbReference>
<feature type="domain" description="Response regulatory" evidence="19">
    <location>
        <begin position="641"/>
        <end position="757"/>
    </location>
</feature>
<comment type="catalytic activity">
    <reaction evidence="1">
        <text>ATP + protein L-histidine = ADP + protein N-phospho-L-histidine.</text>
        <dbReference type="EC" id="2.7.13.3"/>
    </reaction>
</comment>
<keyword evidence="8" id="KW-0812">Transmembrane</keyword>
<dbReference type="PRINTS" id="PR00344">
    <property type="entry name" value="BCTRLSENSOR"/>
</dbReference>
<dbReference type="CDD" id="cd00156">
    <property type="entry name" value="REC"/>
    <property type="match status" value="1"/>
</dbReference>
<feature type="domain" description="PAS" evidence="20">
    <location>
        <begin position="262"/>
        <end position="314"/>
    </location>
</feature>
<keyword evidence="9" id="KW-0677">Repeat</keyword>
<keyword evidence="5" id="KW-0997">Cell inner membrane</keyword>
<dbReference type="InterPro" id="IPR001610">
    <property type="entry name" value="PAC"/>
</dbReference>
<keyword evidence="15" id="KW-0472">Membrane</keyword>
<evidence type="ECO:0000256" key="2">
    <source>
        <dbReference type="ARBA" id="ARBA00004429"/>
    </source>
</evidence>
<keyword evidence="23" id="KW-1185">Reference proteome</keyword>
<dbReference type="SUPFAM" id="SSF55785">
    <property type="entry name" value="PYP-like sensor domain (PAS domain)"/>
    <property type="match status" value="2"/>
</dbReference>
<dbReference type="EMBL" id="JACHIG010000004">
    <property type="protein sequence ID" value="MBB5032702.1"/>
    <property type="molecule type" value="Genomic_DNA"/>
</dbReference>
<dbReference type="PROSITE" id="PS50110">
    <property type="entry name" value="RESPONSE_REGULATORY"/>
    <property type="match status" value="2"/>
</dbReference>
<evidence type="ECO:0000256" key="3">
    <source>
        <dbReference type="ARBA" id="ARBA00012438"/>
    </source>
</evidence>
<feature type="coiled-coil region" evidence="17">
    <location>
        <begin position="121"/>
        <end position="148"/>
    </location>
</feature>
<dbReference type="Proteomes" id="UP000590740">
    <property type="component" value="Unassembled WGS sequence"/>
</dbReference>
<dbReference type="CDD" id="cd17546">
    <property type="entry name" value="REC_hyHK_CKI1_RcsC-like"/>
    <property type="match status" value="1"/>
</dbReference>
<dbReference type="Gene3D" id="3.30.565.10">
    <property type="entry name" value="Histidine kinase-like ATPase, C-terminal domain"/>
    <property type="match status" value="1"/>
</dbReference>
<evidence type="ECO:0000256" key="12">
    <source>
        <dbReference type="ARBA" id="ARBA00022840"/>
    </source>
</evidence>
<dbReference type="InterPro" id="IPR004358">
    <property type="entry name" value="Sig_transdc_His_kin-like_C"/>
</dbReference>
<accession>A0A7W8DK31</accession>
<dbReference type="InterPro" id="IPR005467">
    <property type="entry name" value="His_kinase_dom"/>
</dbReference>
<dbReference type="InterPro" id="IPR003661">
    <property type="entry name" value="HisK_dim/P_dom"/>
</dbReference>
<evidence type="ECO:0000256" key="10">
    <source>
        <dbReference type="ARBA" id="ARBA00022741"/>
    </source>
</evidence>
<dbReference type="Gene3D" id="3.40.50.2300">
    <property type="match status" value="2"/>
</dbReference>
<dbReference type="PROSITE" id="PS50112">
    <property type="entry name" value="PAS"/>
    <property type="match status" value="2"/>
</dbReference>
<dbReference type="InterPro" id="IPR000700">
    <property type="entry name" value="PAS-assoc_C"/>
</dbReference>
<dbReference type="RefSeq" id="WP_184339614.1">
    <property type="nucleotide sequence ID" value="NZ_JACHIG010000004.1"/>
</dbReference>
<gene>
    <name evidence="22" type="ORF">HNQ65_002284</name>
</gene>
<dbReference type="SMART" id="SM00448">
    <property type="entry name" value="REC"/>
    <property type="match status" value="2"/>
</dbReference>
<dbReference type="SMART" id="SM00091">
    <property type="entry name" value="PAS"/>
    <property type="match status" value="2"/>
</dbReference>
<dbReference type="InterPro" id="IPR003594">
    <property type="entry name" value="HATPase_dom"/>
</dbReference>
<evidence type="ECO:0000259" key="19">
    <source>
        <dbReference type="PROSITE" id="PS50110"/>
    </source>
</evidence>
<dbReference type="Gene3D" id="1.10.287.130">
    <property type="match status" value="1"/>
</dbReference>
<evidence type="ECO:0000256" key="15">
    <source>
        <dbReference type="ARBA" id="ARBA00023136"/>
    </source>
</evidence>
<evidence type="ECO:0000256" key="16">
    <source>
        <dbReference type="PROSITE-ProRule" id="PRU00169"/>
    </source>
</evidence>
<dbReference type="InterPro" id="IPR001789">
    <property type="entry name" value="Sig_transdc_resp-reg_receiver"/>
</dbReference>
<dbReference type="Pfam" id="PF08447">
    <property type="entry name" value="PAS_3"/>
    <property type="match status" value="1"/>
</dbReference>
<dbReference type="AlphaFoldDB" id="A0A7W8DK31"/>
<dbReference type="Gene3D" id="3.30.450.20">
    <property type="entry name" value="PAS domain"/>
    <property type="match status" value="2"/>
</dbReference>
<dbReference type="InterPro" id="IPR036890">
    <property type="entry name" value="HATPase_C_sf"/>
</dbReference>
<dbReference type="SUPFAM" id="SSF47384">
    <property type="entry name" value="Homodimeric domain of signal transducing histidine kinase"/>
    <property type="match status" value="1"/>
</dbReference>
<keyword evidence="13" id="KW-1133">Transmembrane helix</keyword>
<keyword evidence="12" id="KW-0067">ATP-binding</keyword>
<dbReference type="NCBIfam" id="TIGR00229">
    <property type="entry name" value="sensory_box"/>
    <property type="match status" value="2"/>
</dbReference>
<feature type="modified residue" description="4-aspartylphosphate" evidence="16">
    <location>
        <position position="55"/>
    </location>
</feature>
<dbReference type="SMART" id="SM00086">
    <property type="entry name" value="PAC"/>
    <property type="match status" value="2"/>
</dbReference>
<evidence type="ECO:0000256" key="1">
    <source>
        <dbReference type="ARBA" id="ARBA00000085"/>
    </source>
</evidence>
<dbReference type="GO" id="GO:0005524">
    <property type="term" value="F:ATP binding"/>
    <property type="evidence" value="ECO:0007669"/>
    <property type="project" value="UniProtKB-KW"/>
</dbReference>
<keyword evidence="7" id="KW-0808">Transferase</keyword>
<evidence type="ECO:0000256" key="13">
    <source>
        <dbReference type="ARBA" id="ARBA00022989"/>
    </source>
</evidence>
<evidence type="ECO:0000313" key="23">
    <source>
        <dbReference type="Proteomes" id="UP000590740"/>
    </source>
</evidence>
<dbReference type="EC" id="2.7.13.3" evidence="3"/>
<evidence type="ECO:0000256" key="7">
    <source>
        <dbReference type="ARBA" id="ARBA00022679"/>
    </source>
</evidence>
<keyword evidence="6 16" id="KW-0597">Phosphoprotein</keyword>
<dbReference type="GO" id="GO:0005886">
    <property type="term" value="C:plasma membrane"/>
    <property type="evidence" value="ECO:0007669"/>
    <property type="project" value="UniProtKB-SubCell"/>
</dbReference>
<dbReference type="Pfam" id="PF02518">
    <property type="entry name" value="HATPase_c"/>
    <property type="match status" value="1"/>
</dbReference>
<dbReference type="Pfam" id="PF00072">
    <property type="entry name" value="Response_reg"/>
    <property type="match status" value="2"/>
</dbReference>
<dbReference type="SUPFAM" id="SSF52172">
    <property type="entry name" value="CheY-like"/>
    <property type="match status" value="2"/>
</dbReference>
<keyword evidence="14" id="KW-0902">Two-component regulatory system</keyword>
<dbReference type="SMART" id="SM00387">
    <property type="entry name" value="HATPase_c"/>
    <property type="match status" value="1"/>
</dbReference>
<dbReference type="FunFam" id="2.10.70.100:FF:000001">
    <property type="entry name" value="Sensory transduction histidine kinase"/>
    <property type="match status" value="1"/>
</dbReference>
<reference evidence="22 23" key="1">
    <citation type="submission" date="2020-08" db="EMBL/GenBank/DDBJ databases">
        <title>Genomic Encyclopedia of Type Strains, Phase IV (KMG-IV): sequencing the most valuable type-strain genomes for metagenomic binning, comparative biology and taxonomic classification.</title>
        <authorList>
            <person name="Goeker M."/>
        </authorList>
    </citation>
    <scope>NUCLEOTIDE SEQUENCE [LARGE SCALE GENOMIC DNA]</scope>
    <source>
        <strain evidence="22 23">DSM 12252</strain>
    </source>
</reference>
<evidence type="ECO:0000259" key="20">
    <source>
        <dbReference type="PROSITE" id="PS50112"/>
    </source>
</evidence>
<dbReference type="GO" id="GO:0000155">
    <property type="term" value="F:phosphorelay sensor kinase activity"/>
    <property type="evidence" value="ECO:0007669"/>
    <property type="project" value="InterPro"/>
</dbReference>
<feature type="domain" description="PAS" evidence="20">
    <location>
        <begin position="138"/>
        <end position="201"/>
    </location>
</feature>
<evidence type="ECO:0000259" key="21">
    <source>
        <dbReference type="PROSITE" id="PS50113"/>
    </source>
</evidence>
<keyword evidence="17" id="KW-0175">Coiled coil</keyword>
<dbReference type="InterPro" id="IPR013655">
    <property type="entry name" value="PAS_fold_3"/>
</dbReference>
<keyword evidence="11" id="KW-0418">Kinase</keyword>
<evidence type="ECO:0000259" key="18">
    <source>
        <dbReference type="PROSITE" id="PS50109"/>
    </source>
</evidence>
<dbReference type="Pfam" id="PF08448">
    <property type="entry name" value="PAS_4"/>
    <property type="match status" value="1"/>
</dbReference>
<evidence type="ECO:0000256" key="14">
    <source>
        <dbReference type="ARBA" id="ARBA00023012"/>
    </source>
</evidence>
<evidence type="ECO:0000256" key="17">
    <source>
        <dbReference type="SAM" id="Coils"/>
    </source>
</evidence>